<proteinExistence type="predicted"/>
<organism evidence="1 2">
    <name type="scientific">Chryseobacterium gilvum</name>
    <dbReference type="NCBI Taxonomy" id="2976534"/>
    <lineage>
        <taxon>Bacteria</taxon>
        <taxon>Pseudomonadati</taxon>
        <taxon>Bacteroidota</taxon>
        <taxon>Flavobacteriia</taxon>
        <taxon>Flavobacteriales</taxon>
        <taxon>Weeksellaceae</taxon>
        <taxon>Chryseobacterium group</taxon>
        <taxon>Chryseobacterium</taxon>
    </lineage>
</organism>
<dbReference type="Proteomes" id="UP001208114">
    <property type="component" value="Unassembled WGS sequence"/>
</dbReference>
<name>A0ABT2VYQ9_9FLAO</name>
<gene>
    <name evidence="1" type="ORF">N0B16_06445</name>
</gene>
<dbReference type="RefSeq" id="WP_262989912.1">
    <property type="nucleotide sequence ID" value="NZ_JAOTEN010000001.1"/>
</dbReference>
<evidence type="ECO:0000313" key="1">
    <source>
        <dbReference type="EMBL" id="MCU7614072.1"/>
    </source>
</evidence>
<dbReference type="EMBL" id="JAOTEN010000001">
    <property type="protein sequence ID" value="MCU7614072.1"/>
    <property type="molecule type" value="Genomic_DNA"/>
</dbReference>
<accession>A0ABT2VYQ9</accession>
<reference evidence="2" key="1">
    <citation type="submission" date="2023-07" db="EMBL/GenBank/DDBJ databases">
        <title>Chryseobacterium sp. GMJ5 Genome sequencing and assembly.</title>
        <authorList>
            <person name="Jung Y."/>
        </authorList>
    </citation>
    <scope>NUCLEOTIDE SEQUENCE [LARGE SCALE GENOMIC DNA]</scope>
    <source>
        <strain evidence="2">GMJ5</strain>
    </source>
</reference>
<sequence>MKKYAIQVLQWVPENKQGSENDAFAVRDFDSVESAKQSFERYAQKLLQINEWNVMAGKNPTEFYLVSAKNTESSLFAKENDFVKIKMPAPKNKIGHGYDWVIINKLIKSTESELQYFLIQMKPHSCPESASGKTAHFYTDKATNTFIIAQKGTKIQMSVHGRNEIPNTENIGLISRLRNMFVGMGGIFGGSKIQWEAFAEEFIK</sequence>
<protein>
    <submittedName>
        <fullName evidence="1">Uncharacterized protein</fullName>
    </submittedName>
</protein>
<evidence type="ECO:0000313" key="2">
    <source>
        <dbReference type="Proteomes" id="UP001208114"/>
    </source>
</evidence>
<comment type="caution">
    <text evidence="1">The sequence shown here is derived from an EMBL/GenBank/DDBJ whole genome shotgun (WGS) entry which is preliminary data.</text>
</comment>
<keyword evidence="2" id="KW-1185">Reference proteome</keyword>